<dbReference type="GO" id="GO:0016740">
    <property type="term" value="F:transferase activity"/>
    <property type="evidence" value="ECO:0007669"/>
    <property type="project" value="UniProtKB-KW"/>
</dbReference>
<dbReference type="Pfam" id="PF02709">
    <property type="entry name" value="Glyco_transf_7C"/>
    <property type="match status" value="1"/>
</dbReference>
<sequence>GVMSQELSPVMAGGIFAIDRHYFNEIGQYDKGMDLWGGENLELSLRIWMCGGQLFIIPCSRVGHISKNDNKSHEILKAVARNYLRLVHVWLDEYKEQFFLRRPGLKFTTYGNISERIELRKRLGCKSFQWYLDTVFPELEVSVDS</sequence>
<keyword evidence="2" id="KW-1015">Disulfide bond</keyword>
<evidence type="ECO:0000313" key="4">
    <source>
        <dbReference type="Ensembl" id="ENSPSMP00000013951.1"/>
    </source>
</evidence>
<dbReference type="AlphaFoldDB" id="A0A8C8Z822"/>
<dbReference type="GO" id="GO:0007286">
    <property type="term" value="P:spermatid development"/>
    <property type="evidence" value="ECO:0007669"/>
    <property type="project" value="TreeGrafter"/>
</dbReference>
<evidence type="ECO:0000256" key="2">
    <source>
        <dbReference type="ARBA" id="ARBA00023157"/>
    </source>
</evidence>
<dbReference type="InterPro" id="IPR029044">
    <property type="entry name" value="Nucleotide-diphossugar_trans"/>
</dbReference>
<dbReference type="PANTHER" id="PTHR11675:SF17">
    <property type="entry name" value="INACTIVE POLYPEPTIDE N-ACETYLGALACTOSAMINYLTRANSFERASE-LIKE PROTEIN 5"/>
    <property type="match status" value="1"/>
</dbReference>
<reference evidence="4" key="1">
    <citation type="submission" date="2025-08" db="UniProtKB">
        <authorList>
            <consortium name="Ensembl"/>
        </authorList>
    </citation>
    <scope>IDENTIFICATION</scope>
</reference>
<dbReference type="Gene3D" id="3.90.550.10">
    <property type="entry name" value="Spore Coat Polysaccharide Biosynthesis Protein SpsA, Chain A"/>
    <property type="match status" value="1"/>
</dbReference>
<reference evidence="4" key="2">
    <citation type="submission" date="2025-09" db="UniProtKB">
        <authorList>
            <consortium name="Ensembl"/>
        </authorList>
    </citation>
    <scope>IDENTIFICATION</scope>
</reference>
<evidence type="ECO:0000313" key="5">
    <source>
        <dbReference type="Proteomes" id="UP000694414"/>
    </source>
</evidence>
<dbReference type="PANTHER" id="PTHR11675">
    <property type="entry name" value="N-ACETYLGALACTOSAMINYLTRANSFERASE"/>
    <property type="match status" value="1"/>
</dbReference>
<protein>
    <submittedName>
        <fullName evidence="4">Polypeptide N-acetylgalactosaminyltransferase like 5</fullName>
    </submittedName>
</protein>
<evidence type="ECO:0000259" key="3">
    <source>
        <dbReference type="Pfam" id="PF02709"/>
    </source>
</evidence>
<gene>
    <name evidence="4" type="primary">GALNTL5</name>
</gene>
<proteinExistence type="predicted"/>
<name>A0A8C8Z822_PROSS</name>
<feature type="domain" description="Galactosyltransferase C-terminal" evidence="3">
    <location>
        <begin position="11"/>
        <end position="64"/>
    </location>
</feature>
<keyword evidence="5" id="KW-1185">Reference proteome</keyword>
<dbReference type="Proteomes" id="UP000694414">
    <property type="component" value="Unplaced"/>
</dbReference>
<evidence type="ECO:0000256" key="1">
    <source>
        <dbReference type="ARBA" id="ARBA00022679"/>
    </source>
</evidence>
<dbReference type="Ensembl" id="ENSPSMT00000016220.1">
    <property type="protein sequence ID" value="ENSPSMP00000013951.1"/>
    <property type="gene ID" value="ENSPSMG00000010009.1"/>
</dbReference>
<dbReference type="GeneTree" id="ENSGT00940000162156"/>
<keyword evidence="1" id="KW-0808">Transferase</keyword>
<dbReference type="SUPFAM" id="SSF53448">
    <property type="entry name" value="Nucleotide-diphospho-sugar transferases"/>
    <property type="match status" value="1"/>
</dbReference>
<accession>A0A8C8Z822</accession>
<dbReference type="InterPro" id="IPR027791">
    <property type="entry name" value="Galactosyl_T_C"/>
</dbReference>
<organism evidence="4 5">
    <name type="scientific">Prolemur simus</name>
    <name type="common">Greater bamboo lemur</name>
    <name type="synonym">Hapalemur simus</name>
    <dbReference type="NCBI Taxonomy" id="1328070"/>
    <lineage>
        <taxon>Eukaryota</taxon>
        <taxon>Metazoa</taxon>
        <taxon>Chordata</taxon>
        <taxon>Craniata</taxon>
        <taxon>Vertebrata</taxon>
        <taxon>Euteleostomi</taxon>
        <taxon>Mammalia</taxon>
        <taxon>Eutheria</taxon>
        <taxon>Euarchontoglires</taxon>
        <taxon>Primates</taxon>
        <taxon>Strepsirrhini</taxon>
        <taxon>Lemuriformes</taxon>
        <taxon>Lemuridae</taxon>
        <taxon>Prolemur</taxon>
    </lineage>
</organism>
<dbReference type="GO" id="GO:0005794">
    <property type="term" value="C:Golgi apparatus"/>
    <property type="evidence" value="ECO:0007669"/>
    <property type="project" value="TreeGrafter"/>
</dbReference>